<dbReference type="AlphaFoldDB" id="A0A1F5V8E4"/>
<reference evidence="1 2" key="1">
    <citation type="journal article" date="2016" name="Nat. Commun.">
        <title>Thousands of microbial genomes shed light on interconnected biogeochemical processes in an aquifer system.</title>
        <authorList>
            <person name="Anantharaman K."/>
            <person name="Brown C.T."/>
            <person name="Hug L.A."/>
            <person name="Sharon I."/>
            <person name="Castelle C.J."/>
            <person name="Probst A.J."/>
            <person name="Thomas B.C."/>
            <person name="Singh A."/>
            <person name="Wilkins M.J."/>
            <person name="Karaoz U."/>
            <person name="Brodie E.L."/>
            <person name="Williams K.H."/>
            <person name="Hubbard S.S."/>
            <person name="Banfield J.F."/>
        </authorList>
    </citation>
    <scope>NUCLEOTIDE SEQUENCE [LARGE SCALE GENOMIC DNA]</scope>
</reference>
<gene>
    <name evidence="1" type="ORF">A2Y62_08745</name>
</gene>
<dbReference type="Proteomes" id="UP000178943">
    <property type="component" value="Unassembled WGS sequence"/>
</dbReference>
<sequence length="153" mass="17903">MSRKKRIIVFAFLLLFLLILLALGLARFYVDGHLWLIISGKISHNNAGIPEVNIYFTDVNLMPNEIKIENKLIGKSGEDGKLSVKYGYPFSFTGYLFLEPLYYRKPLPRGDFIIILEKNNYEMKKLRFKVLDLKKNGNEIYLEINQKMHKVMK</sequence>
<organism evidence="1 2">
    <name type="scientific">Candidatus Fischerbacteria bacterium RBG_13_37_8</name>
    <dbReference type="NCBI Taxonomy" id="1817863"/>
    <lineage>
        <taxon>Bacteria</taxon>
        <taxon>Candidatus Fischeribacteriota</taxon>
    </lineage>
</organism>
<dbReference type="EMBL" id="MFGW01000208">
    <property type="protein sequence ID" value="OGF59578.1"/>
    <property type="molecule type" value="Genomic_DNA"/>
</dbReference>
<name>A0A1F5V8E4_9BACT</name>
<evidence type="ECO:0000313" key="1">
    <source>
        <dbReference type="EMBL" id="OGF59578.1"/>
    </source>
</evidence>
<protein>
    <submittedName>
        <fullName evidence="1">Uncharacterized protein</fullName>
    </submittedName>
</protein>
<accession>A0A1F5V8E4</accession>
<evidence type="ECO:0000313" key="2">
    <source>
        <dbReference type="Proteomes" id="UP000178943"/>
    </source>
</evidence>
<comment type="caution">
    <text evidence="1">The sequence shown here is derived from an EMBL/GenBank/DDBJ whole genome shotgun (WGS) entry which is preliminary data.</text>
</comment>
<proteinExistence type="predicted"/>